<dbReference type="GO" id="GO:0061617">
    <property type="term" value="C:MICOS complex"/>
    <property type="evidence" value="ECO:0007669"/>
    <property type="project" value="UniProtKB-UniRule"/>
</dbReference>
<keyword evidence="1" id="KW-0999">Mitochondrion inner membrane</keyword>
<evidence type="ECO:0000256" key="2">
    <source>
        <dbReference type="SAM" id="MobiDB-lite"/>
    </source>
</evidence>
<comment type="subunit">
    <text evidence="1">Component of the mitochondrial contact site and cristae organizing system (MICOS) complex.</text>
</comment>
<evidence type="ECO:0000256" key="1">
    <source>
        <dbReference type="RuleBase" id="RU363021"/>
    </source>
</evidence>
<dbReference type="Proteomes" id="UP000034164">
    <property type="component" value="Unassembled WGS sequence"/>
</dbReference>
<dbReference type="OrthoDB" id="2399148at2759"/>
<feature type="region of interest" description="Disordered" evidence="2">
    <location>
        <begin position="79"/>
        <end position="121"/>
    </location>
</feature>
<dbReference type="AlphaFoldDB" id="A0A0G2I3R6"/>
<keyword evidence="1" id="KW-0496">Mitochondrion</keyword>
<protein>
    <recommendedName>
        <fullName evidence="1">MICOS complex subunit</fullName>
    </recommendedName>
</protein>
<reference evidence="4" key="1">
    <citation type="journal article" date="2015" name="PLoS Genet.">
        <title>The dynamic genome and transcriptome of the human fungal pathogen Blastomyces and close relative Emmonsia.</title>
        <authorList>
            <person name="Munoz J.F."/>
            <person name="Gauthier G.M."/>
            <person name="Desjardins C.A."/>
            <person name="Gallo J.E."/>
            <person name="Holder J."/>
            <person name="Sullivan T.D."/>
            <person name="Marty A.J."/>
            <person name="Carmen J.C."/>
            <person name="Chen Z."/>
            <person name="Ding L."/>
            <person name="Gujja S."/>
            <person name="Magrini V."/>
            <person name="Misas E."/>
            <person name="Mitreva M."/>
            <person name="Priest M."/>
            <person name="Saif S."/>
            <person name="Whiston E.A."/>
            <person name="Young S."/>
            <person name="Zeng Q."/>
            <person name="Goldman W.E."/>
            <person name="Mardis E.R."/>
            <person name="Taylor J.W."/>
            <person name="McEwen J.G."/>
            <person name="Clay O.K."/>
            <person name="Klein B.S."/>
            <person name="Cuomo C.A."/>
        </authorList>
    </citation>
    <scope>NUCLEOTIDE SEQUENCE [LARGE SCALE GENOMIC DNA]</scope>
    <source>
        <strain evidence="4">UAMH 3008</strain>
    </source>
</reference>
<proteinExistence type="predicted"/>
<gene>
    <name evidence="3" type="ORF">EMCG_09237</name>
</gene>
<dbReference type="EMBL" id="LCZI01000730">
    <property type="protein sequence ID" value="KKZ64860.1"/>
    <property type="molecule type" value="Genomic_DNA"/>
</dbReference>
<dbReference type="GO" id="GO:0042407">
    <property type="term" value="P:cristae formation"/>
    <property type="evidence" value="ECO:0007669"/>
    <property type="project" value="InterPro"/>
</dbReference>
<evidence type="ECO:0000313" key="3">
    <source>
        <dbReference type="EMBL" id="KKZ64860.1"/>
    </source>
</evidence>
<dbReference type="PANTHER" id="PTHR28268">
    <property type="entry name" value="MICOS SUBUNIT MIC26"/>
    <property type="match status" value="1"/>
</dbReference>
<dbReference type="InterPro" id="IPR019166">
    <property type="entry name" value="MIC26/MIC27"/>
</dbReference>
<comment type="function">
    <text evidence="1">Component of the MICOS complex, a large protein complex of the mitochondrial inner membrane that plays crucial roles in the maintenance of crista junctions, inner membrane architecture, and formation of contact sites to the outer membrane.</text>
</comment>
<dbReference type="GO" id="GO:0044284">
    <property type="term" value="C:mitochondrial crista junction"/>
    <property type="evidence" value="ECO:0007669"/>
    <property type="project" value="TreeGrafter"/>
</dbReference>
<evidence type="ECO:0000313" key="4">
    <source>
        <dbReference type="Proteomes" id="UP000034164"/>
    </source>
</evidence>
<organism evidence="3 4">
    <name type="scientific">[Emmonsia] crescens</name>
    <dbReference type="NCBI Taxonomy" id="73230"/>
    <lineage>
        <taxon>Eukaryota</taxon>
        <taxon>Fungi</taxon>
        <taxon>Dikarya</taxon>
        <taxon>Ascomycota</taxon>
        <taxon>Pezizomycotina</taxon>
        <taxon>Eurotiomycetes</taxon>
        <taxon>Eurotiomycetidae</taxon>
        <taxon>Onygenales</taxon>
        <taxon>Ajellomycetaceae</taxon>
        <taxon>Emergomyces</taxon>
    </lineage>
</organism>
<name>A0A0G2I3R6_9EURO</name>
<comment type="subcellular location">
    <subcellularLocation>
        <location evidence="1">Mitochondrion inner membrane</location>
    </subcellularLocation>
</comment>
<dbReference type="PANTHER" id="PTHR28268:SF1">
    <property type="entry name" value="MICOS SUBUNIT MIC26"/>
    <property type="match status" value="1"/>
</dbReference>
<dbReference type="VEuPathDB" id="FungiDB:EMCG_09237"/>
<comment type="caution">
    <text evidence="3">The sequence shown here is derived from an EMBL/GenBank/DDBJ whole genome shotgun (WGS) entry which is preliminary data.</text>
</comment>
<sequence length="302" mass="33427">MARSGRDWLFLQRQSNNNLPHALSANWTATFIFCRIFLRPIAEVAIGAAALSLRVRPHFIPGDIREIWCGIPSEDNGYGPSHRKPIYEDEPSAGPAERPQSELLSKPQPQLQERDTQQSLLPARTLRRASSTSTADILAQQVRQARLFLYAHTLTAENSFNDALARVLHAESRFTNTIASLAPPRESGERLLPGSIYVLVSAMAGSIVSRNRGIFLRATTPLAVGSVAAWTLLPVTMQNVSDLVFEFEKKIPGVAEQHVRIRTAAEESWNTAKAHSAHARGLLENKIGQGRGKLEEWVRKGN</sequence>
<dbReference type="InterPro" id="IPR033181">
    <property type="entry name" value="Mic26_fungi"/>
</dbReference>
<accession>A0A0G2I3R6</accession>
<dbReference type="Pfam" id="PF09769">
    <property type="entry name" value="ApoO"/>
    <property type="match status" value="1"/>
</dbReference>
<keyword evidence="1" id="KW-0472">Membrane</keyword>